<proteinExistence type="predicted"/>
<sequence>MIYKGFYINEMLGNNGFSYNMRKNKSIYVPPLIDVYANKNNVLNELKLSDKVAFSEIDENKEEMNVFGLKNFLHIDKNGKQIYIFDNHNHCFYFVAYTIFEKLKKMLDEENYIEFINSYINKNEKIAYLTEKIAQYNLKNMMIHFDQHKDMRVPKYSLQEFLNVFLLNEYDCLEKYRLDIERNFKNISNFVENISLNENYDISKNDDTLFKNIIDDIFSYYDKITFLYTNYHLNVGNFIVPLINGGFIEDITIVDSLYSIDNISKELYNYNSIVLDIDLDFFSKDMDYIDDELKIDAIAKCYERADVVTICTSPYFIEFERAEKYLYKILERFDIF</sequence>
<name>G9X336_9FIRM</name>
<dbReference type="PATRIC" id="fig|796937.3.peg.2028"/>
<reference evidence="1 2" key="1">
    <citation type="submission" date="2011-08" db="EMBL/GenBank/DDBJ databases">
        <title>The Genome Sequence of Eubacteriaceae bacterium ACC19a.</title>
        <authorList>
            <consortium name="The Broad Institute Genome Sequencing Platform"/>
            <person name="Earl A."/>
            <person name="Ward D."/>
            <person name="Feldgarden M."/>
            <person name="Gevers D."/>
            <person name="Sizova M."/>
            <person name="Hazen A."/>
            <person name="Epstein S."/>
            <person name="Young S.K."/>
            <person name="Zeng Q."/>
            <person name="Gargeya S."/>
            <person name="Fitzgerald M."/>
            <person name="Haas B."/>
            <person name="Abouelleil A."/>
            <person name="Alvarado L."/>
            <person name="Arachchi H.M."/>
            <person name="Berlin A."/>
            <person name="Brown A."/>
            <person name="Chapman S.B."/>
            <person name="Chen Z."/>
            <person name="Dunbar C."/>
            <person name="Freedman E."/>
            <person name="Gearin G."/>
            <person name="Gellesch M."/>
            <person name="Goldberg J."/>
            <person name="Griggs A."/>
            <person name="Gujja S."/>
            <person name="Heiman D."/>
            <person name="Howarth C."/>
            <person name="Larson L."/>
            <person name="Lui A."/>
            <person name="MacDonald P.J.P."/>
            <person name="Montmayeur A."/>
            <person name="Murphy C."/>
            <person name="Neiman D."/>
            <person name="Pearson M."/>
            <person name="Priest M."/>
            <person name="Roberts A."/>
            <person name="Saif S."/>
            <person name="Shea T."/>
            <person name="Shenoy N."/>
            <person name="Sisk P."/>
            <person name="Stolte C."/>
            <person name="Sykes S."/>
            <person name="Wortman J."/>
            <person name="Nusbaum C."/>
            <person name="Birren B."/>
        </authorList>
    </citation>
    <scope>NUCLEOTIDE SEQUENCE [LARGE SCALE GENOMIC DNA]</scope>
    <source>
        <strain evidence="1 2">ACC19a</strain>
    </source>
</reference>
<organism evidence="1 2">
    <name type="scientific">Peptoanaerobacter stomatis</name>
    <dbReference type="NCBI Taxonomy" id="796937"/>
    <lineage>
        <taxon>Bacteria</taxon>
        <taxon>Bacillati</taxon>
        <taxon>Bacillota</taxon>
        <taxon>Clostridia</taxon>
        <taxon>Peptostreptococcales</taxon>
        <taxon>Filifactoraceae</taxon>
        <taxon>Peptoanaerobacter</taxon>
    </lineage>
</organism>
<dbReference type="AlphaFoldDB" id="G9X336"/>
<accession>G9X336</accession>
<comment type="caution">
    <text evidence="1">The sequence shown here is derived from an EMBL/GenBank/DDBJ whole genome shotgun (WGS) entry which is preliminary data.</text>
</comment>
<dbReference type="RefSeq" id="WP_009525028.1">
    <property type="nucleotide sequence ID" value="NZ_JH414549.1"/>
</dbReference>
<evidence type="ECO:0000313" key="2">
    <source>
        <dbReference type="Proteomes" id="UP000006437"/>
    </source>
</evidence>
<protein>
    <submittedName>
        <fullName evidence="1">Uncharacterized protein</fullName>
    </submittedName>
</protein>
<dbReference type="EMBL" id="AFZE01000057">
    <property type="protein sequence ID" value="EHL10578.1"/>
    <property type="molecule type" value="Genomic_DNA"/>
</dbReference>
<gene>
    <name evidence="1" type="ORF">HMPREF9629_00793</name>
</gene>
<dbReference type="HOGENOM" id="CLU_972348_0_0_9"/>
<dbReference type="BioCyc" id="EBAC796937-HMP:GMGH-795-MONOMER"/>
<dbReference type="Proteomes" id="UP000006437">
    <property type="component" value="Unassembled WGS sequence"/>
</dbReference>
<evidence type="ECO:0000313" key="1">
    <source>
        <dbReference type="EMBL" id="EHL10578.1"/>
    </source>
</evidence>